<evidence type="ECO:0000313" key="2">
    <source>
        <dbReference type="Proteomes" id="UP000770661"/>
    </source>
</evidence>
<gene>
    <name evidence="1" type="ORF">GWK47_044988</name>
</gene>
<accession>A0A8J5CHX0</accession>
<comment type="caution">
    <text evidence="1">The sequence shown here is derived from an EMBL/GenBank/DDBJ whole genome shotgun (WGS) entry which is preliminary data.</text>
</comment>
<sequence length="116" mass="12513">MDEDRPDVTPFHLNVKKAVQGGAAAATSSTWKGDGAEGQGLVPQAMEVQAVVLKAEASLATLLCRCVDGKHQPSVQQVPGVHRQAAEVLHLQGERRRVEGRRSWDIIKNVMPGLLL</sequence>
<dbReference type="Proteomes" id="UP000770661">
    <property type="component" value="Unassembled WGS sequence"/>
</dbReference>
<protein>
    <submittedName>
        <fullName evidence="1">Uncharacterized protein</fullName>
    </submittedName>
</protein>
<proteinExistence type="predicted"/>
<evidence type="ECO:0000313" key="1">
    <source>
        <dbReference type="EMBL" id="KAG0722178.1"/>
    </source>
</evidence>
<organism evidence="1 2">
    <name type="scientific">Chionoecetes opilio</name>
    <name type="common">Atlantic snow crab</name>
    <name type="synonym">Cancer opilio</name>
    <dbReference type="NCBI Taxonomy" id="41210"/>
    <lineage>
        <taxon>Eukaryota</taxon>
        <taxon>Metazoa</taxon>
        <taxon>Ecdysozoa</taxon>
        <taxon>Arthropoda</taxon>
        <taxon>Crustacea</taxon>
        <taxon>Multicrustacea</taxon>
        <taxon>Malacostraca</taxon>
        <taxon>Eumalacostraca</taxon>
        <taxon>Eucarida</taxon>
        <taxon>Decapoda</taxon>
        <taxon>Pleocyemata</taxon>
        <taxon>Brachyura</taxon>
        <taxon>Eubrachyura</taxon>
        <taxon>Majoidea</taxon>
        <taxon>Majidae</taxon>
        <taxon>Chionoecetes</taxon>
    </lineage>
</organism>
<name>A0A8J5CHX0_CHIOP</name>
<keyword evidence="2" id="KW-1185">Reference proteome</keyword>
<reference evidence="1" key="1">
    <citation type="submission" date="2020-07" db="EMBL/GenBank/DDBJ databases">
        <title>The High-quality genome of the commercially important snow crab, Chionoecetes opilio.</title>
        <authorList>
            <person name="Jeong J.-H."/>
            <person name="Ryu S."/>
        </authorList>
    </citation>
    <scope>NUCLEOTIDE SEQUENCE</scope>
    <source>
        <strain evidence="1">MADBK_172401_WGS</strain>
        <tissue evidence="1">Digestive gland</tissue>
    </source>
</reference>
<dbReference type="EMBL" id="JACEEZ010009917">
    <property type="protein sequence ID" value="KAG0722178.1"/>
    <property type="molecule type" value="Genomic_DNA"/>
</dbReference>
<dbReference type="AlphaFoldDB" id="A0A8J5CHX0"/>